<feature type="domain" description="HTH luxR-type" evidence="3">
    <location>
        <begin position="856"/>
        <end position="921"/>
    </location>
</feature>
<evidence type="ECO:0000256" key="2">
    <source>
        <dbReference type="ARBA" id="ARBA00022840"/>
    </source>
</evidence>
<reference evidence="4" key="1">
    <citation type="submission" date="2022-10" db="EMBL/GenBank/DDBJ databases">
        <title>The complete genomes of actinobacterial strains from the NBC collection.</title>
        <authorList>
            <person name="Joergensen T.S."/>
            <person name="Alvarez Arevalo M."/>
            <person name="Sterndorff E.B."/>
            <person name="Faurdal D."/>
            <person name="Vuksanovic O."/>
            <person name="Mourched A.-S."/>
            <person name="Charusanti P."/>
            <person name="Shaw S."/>
            <person name="Blin K."/>
            <person name="Weber T."/>
        </authorList>
    </citation>
    <scope>NUCLEOTIDE SEQUENCE</scope>
    <source>
        <strain evidence="4">NBC_00049</strain>
    </source>
</reference>
<dbReference type="SUPFAM" id="SSF46894">
    <property type="entry name" value="C-terminal effector domain of the bipartite response regulators"/>
    <property type="match status" value="1"/>
</dbReference>
<protein>
    <submittedName>
        <fullName evidence="4">AAA family ATPase</fullName>
    </submittedName>
</protein>
<dbReference type="InterPro" id="IPR036388">
    <property type="entry name" value="WH-like_DNA-bd_sf"/>
</dbReference>
<gene>
    <name evidence="4" type="ORF">OG327_27370</name>
</gene>
<dbReference type="InterPro" id="IPR027417">
    <property type="entry name" value="P-loop_NTPase"/>
</dbReference>
<dbReference type="InterPro" id="IPR011990">
    <property type="entry name" value="TPR-like_helical_dom_sf"/>
</dbReference>
<evidence type="ECO:0000256" key="1">
    <source>
        <dbReference type="ARBA" id="ARBA00022741"/>
    </source>
</evidence>
<dbReference type="GO" id="GO:0003677">
    <property type="term" value="F:DNA binding"/>
    <property type="evidence" value="ECO:0007669"/>
    <property type="project" value="InterPro"/>
</dbReference>
<dbReference type="InterPro" id="IPR016032">
    <property type="entry name" value="Sig_transdc_resp-reg_C-effctor"/>
</dbReference>
<proteinExistence type="predicted"/>
<dbReference type="GO" id="GO:0005737">
    <property type="term" value="C:cytoplasm"/>
    <property type="evidence" value="ECO:0007669"/>
    <property type="project" value="TreeGrafter"/>
</dbReference>
<dbReference type="InterPro" id="IPR000792">
    <property type="entry name" value="Tscrpt_reg_LuxR_C"/>
</dbReference>
<dbReference type="Gene3D" id="1.10.10.10">
    <property type="entry name" value="Winged helix-like DNA-binding domain superfamily/Winged helix DNA-binding domain"/>
    <property type="match status" value="1"/>
</dbReference>
<dbReference type="PROSITE" id="PS50043">
    <property type="entry name" value="HTH_LUXR_2"/>
    <property type="match status" value="1"/>
</dbReference>
<keyword evidence="2" id="KW-0067">ATP-binding</keyword>
<organism evidence="4">
    <name type="scientific">Streptomyces sp. NBC_00049</name>
    <dbReference type="NCBI Taxonomy" id="2903617"/>
    <lineage>
        <taxon>Bacteria</taxon>
        <taxon>Bacillati</taxon>
        <taxon>Actinomycetota</taxon>
        <taxon>Actinomycetes</taxon>
        <taxon>Kitasatosporales</taxon>
        <taxon>Streptomycetaceae</taxon>
        <taxon>Streptomyces</taxon>
    </lineage>
</organism>
<dbReference type="PANTHER" id="PTHR16305">
    <property type="entry name" value="TESTICULAR SOLUBLE ADENYLYL CYCLASE"/>
    <property type="match status" value="1"/>
</dbReference>
<dbReference type="PANTHER" id="PTHR16305:SF35">
    <property type="entry name" value="TRANSCRIPTIONAL ACTIVATOR DOMAIN"/>
    <property type="match status" value="1"/>
</dbReference>
<dbReference type="PRINTS" id="PR00038">
    <property type="entry name" value="HTHLUXR"/>
</dbReference>
<accession>A0AAU2JVP3</accession>
<dbReference type="InterPro" id="IPR041664">
    <property type="entry name" value="AAA_16"/>
</dbReference>
<dbReference type="SUPFAM" id="SSF48452">
    <property type="entry name" value="TPR-like"/>
    <property type="match status" value="1"/>
</dbReference>
<evidence type="ECO:0000313" key="4">
    <source>
        <dbReference type="EMBL" id="WTU76750.1"/>
    </source>
</evidence>
<dbReference type="GO" id="GO:0004016">
    <property type="term" value="F:adenylate cyclase activity"/>
    <property type="evidence" value="ECO:0007669"/>
    <property type="project" value="TreeGrafter"/>
</dbReference>
<dbReference type="SMART" id="SM00421">
    <property type="entry name" value="HTH_LUXR"/>
    <property type="match status" value="1"/>
</dbReference>
<dbReference type="PROSITE" id="PS00622">
    <property type="entry name" value="HTH_LUXR_1"/>
    <property type="match status" value="1"/>
</dbReference>
<dbReference type="EMBL" id="CP108264">
    <property type="protein sequence ID" value="WTU76750.1"/>
    <property type="molecule type" value="Genomic_DNA"/>
</dbReference>
<dbReference type="CDD" id="cd06170">
    <property type="entry name" value="LuxR_C_like"/>
    <property type="match status" value="1"/>
</dbReference>
<keyword evidence="1" id="KW-0547">Nucleotide-binding</keyword>
<dbReference type="GO" id="GO:0006355">
    <property type="term" value="P:regulation of DNA-templated transcription"/>
    <property type="evidence" value="ECO:0007669"/>
    <property type="project" value="InterPro"/>
</dbReference>
<name>A0AAU2JVP3_9ACTN</name>
<dbReference type="Gene3D" id="3.40.50.300">
    <property type="entry name" value="P-loop containing nucleotide triphosphate hydrolases"/>
    <property type="match status" value="1"/>
</dbReference>
<dbReference type="SUPFAM" id="SSF52540">
    <property type="entry name" value="P-loop containing nucleoside triphosphate hydrolases"/>
    <property type="match status" value="1"/>
</dbReference>
<sequence>MFIERDVQLSQLFPLLEPSPTQGDNLGVITGPVACGKTELLEEVSRRATANGIRVLGAHCSRMEQSIPYAMIDQLFRDLALAGELPLMPDDVRAARSAPTPPPALLLRFFHEVMVTLTSRGPLMLTVDDVHHADDPSLRILLYLHRRARSTPASLLVTCGTQYSTRLTAPLRELLHQPRVRRVTVGPLSQSGIARLAHSVAQPGSAPAASEVLALTGGNPLLVQALLQDKAADTGPGADGAPTPPVGEAYIHAALTCIHRSGPEGLSTARALAVLDGHGSVDALDRLVGLEHAAVDRMVRALTEAGVLTGRHFCQPLVRDAVLDDLPPEERADLHRQAAVLLHGEGAPPLDIAGHLLAAGPPAEPWATRILTEAGRQALRADRTALALRCLRYAEETATEESERLVIGAELAATVWRVRPGAAAQQLRALAGPAGRGLMPAAHSLSLVPGLLWHGMTDEAVSALRAAEDAGRTDPETAAGLDTLRLWIRSTYPAVAGHGRDDSALPDLAPAAPAASAASGGIETAARRALWALSSVLRGRSHQDITDAAEQVLQSVRLHDHTLEILTAAVSALMYDGRLAVAAEWSKRLETEAAERQAPTWQALLGSLRGVIALRLGDLPAAARLAEGSLGLMPAEAWGVGVGMPLSTGINAAISMGDHATAARLAARPVPERMFDTRFGLHYLSARARHHMVEGRTHAALADHLSCGERMREWGMDTAELVPWRINAAKTWLRLNNRDRASQLLEEHLAVAESGRPGTRGVALRILAATKEPPQRIELLCQALELLQAGGNRYELAWALADLGHLHHQLGDPAKARTFARRAWRVAKDCGAEALYRSLFPGQTQASRPERPGQDEADAIGSLTEAELRVASLATHGHTNREIATKLFITVSTVEQHLTRVYRKLDVRHRQDLPSSLLLHESDLHAA</sequence>
<dbReference type="AlphaFoldDB" id="A0AAU2JVP3"/>
<dbReference type="Pfam" id="PF13191">
    <property type="entry name" value="AAA_16"/>
    <property type="match status" value="1"/>
</dbReference>
<evidence type="ECO:0000259" key="3">
    <source>
        <dbReference type="PROSITE" id="PS50043"/>
    </source>
</evidence>
<dbReference type="Pfam" id="PF00196">
    <property type="entry name" value="GerE"/>
    <property type="match status" value="1"/>
</dbReference>
<dbReference type="Gene3D" id="1.25.40.10">
    <property type="entry name" value="Tetratricopeptide repeat domain"/>
    <property type="match status" value="1"/>
</dbReference>
<dbReference type="GO" id="GO:0005524">
    <property type="term" value="F:ATP binding"/>
    <property type="evidence" value="ECO:0007669"/>
    <property type="project" value="UniProtKB-KW"/>
</dbReference>